<evidence type="ECO:0000256" key="2">
    <source>
        <dbReference type="SAM" id="MobiDB-lite"/>
    </source>
</evidence>
<dbReference type="InterPro" id="IPR048781">
    <property type="entry name" value="Sos7_CC"/>
</dbReference>
<feature type="coiled-coil region" evidence="1">
    <location>
        <begin position="80"/>
        <end position="153"/>
    </location>
</feature>
<dbReference type="AlphaFoldDB" id="A0A0L0P1I4"/>
<dbReference type="VEuPathDB" id="FungiDB:CJJ07_004194"/>
<dbReference type="InterPro" id="IPR037475">
    <property type="entry name" value="Sos7"/>
</dbReference>
<sequence>MTTIQTIGKDTLIGQAKEVFDNAISSSNSGLRNPSKIKEEITHLKHFSSKLKFQYLEQETRDKFLRLLLIDEKSISEEDIDNIVGENGQLKESLKQLKREIEALTEQAENVAEEVIRLNEKLAKEKEEAQKGLDEAAQLQKELDLLMEESENEHYKTLFHFKKLIDSDDIGLSEAISIANSAVESDEAALKEVREKLEKAKRELAEKKSQEEELRRRASDLKNQVEDGETQVLKGEQQEYAQKLGDVKGLLSRFEGNILV</sequence>
<dbReference type="GO" id="GO:0000776">
    <property type="term" value="C:kinetochore"/>
    <property type="evidence" value="ECO:0007669"/>
    <property type="project" value="InterPro"/>
</dbReference>
<dbReference type="GO" id="GO:0034501">
    <property type="term" value="P:protein localization to kinetochore"/>
    <property type="evidence" value="ECO:0007669"/>
    <property type="project" value="InterPro"/>
</dbReference>
<dbReference type="Proteomes" id="UP000037122">
    <property type="component" value="Unassembled WGS sequence"/>
</dbReference>
<dbReference type="PANTHER" id="PTHR37329">
    <property type="entry name" value="KINETOCHORE PROTEIN SOS7"/>
    <property type="match status" value="1"/>
</dbReference>
<dbReference type="GO" id="GO:0051315">
    <property type="term" value="P:attachment of mitotic spindle microtubules to kinetochore"/>
    <property type="evidence" value="ECO:0007669"/>
    <property type="project" value="TreeGrafter"/>
</dbReference>
<dbReference type="VEuPathDB" id="FungiDB:CJI97_001060"/>
<dbReference type="VEuPathDB" id="FungiDB:CJJ09_003006"/>
<evidence type="ECO:0000313" key="5">
    <source>
        <dbReference type="Proteomes" id="UP000037122"/>
    </source>
</evidence>
<keyword evidence="1" id="KW-0175">Coiled coil</keyword>
<evidence type="ECO:0000313" key="4">
    <source>
        <dbReference type="EMBL" id="KNE00135.1"/>
    </source>
</evidence>
<accession>A0A0L0P1I4</accession>
<evidence type="ECO:0000259" key="3">
    <source>
        <dbReference type="Pfam" id="PF20882"/>
    </source>
</evidence>
<comment type="caution">
    <text evidence="4">The sequence shown here is derived from an EMBL/GenBank/DDBJ whole genome shotgun (WGS) entry which is preliminary data.</text>
</comment>
<dbReference type="Pfam" id="PF20882">
    <property type="entry name" value="Sos7"/>
    <property type="match status" value="1"/>
</dbReference>
<dbReference type="EMBL" id="LGST01000020">
    <property type="protein sequence ID" value="KNE00135.1"/>
    <property type="molecule type" value="Genomic_DNA"/>
</dbReference>
<dbReference type="VEuPathDB" id="FungiDB:B9J08_001040"/>
<organism evidence="4 5">
    <name type="scientific">Candidozyma auris</name>
    <name type="common">Yeast</name>
    <name type="synonym">Candida auris</name>
    <dbReference type="NCBI Taxonomy" id="498019"/>
    <lineage>
        <taxon>Eukaryota</taxon>
        <taxon>Fungi</taxon>
        <taxon>Dikarya</taxon>
        <taxon>Ascomycota</taxon>
        <taxon>Saccharomycotina</taxon>
        <taxon>Pichiomycetes</taxon>
        <taxon>Metschnikowiaceae</taxon>
        <taxon>Candidozyma</taxon>
    </lineage>
</organism>
<evidence type="ECO:0000256" key="1">
    <source>
        <dbReference type="SAM" id="Coils"/>
    </source>
</evidence>
<name>A0A0L0P1I4_CANAR</name>
<dbReference type="PANTHER" id="PTHR37329:SF1">
    <property type="entry name" value="KINETOCHORE PROTEIN SOS7"/>
    <property type="match status" value="1"/>
</dbReference>
<proteinExistence type="predicted"/>
<feature type="domain" description="Kinetochore protein Sos7 coiled-coil" evidence="3">
    <location>
        <begin position="49"/>
        <end position="116"/>
    </location>
</feature>
<feature type="region of interest" description="Disordered" evidence="2">
    <location>
        <begin position="204"/>
        <end position="230"/>
    </location>
</feature>
<gene>
    <name evidence="4" type="ORF">QG37_03084</name>
</gene>
<protein>
    <recommendedName>
        <fullName evidence="3">Kinetochore protein Sos7 coiled-coil domain-containing protein</fullName>
    </recommendedName>
</protein>
<feature type="compositionally biased region" description="Basic and acidic residues" evidence="2">
    <location>
        <begin position="204"/>
        <end position="225"/>
    </location>
</feature>
<reference evidence="5" key="1">
    <citation type="journal article" date="2015" name="BMC Genomics">
        <title>Draft genome of a commonly misdiagnosed multidrug resistant pathogen Candida auris.</title>
        <authorList>
            <person name="Chatterjee S."/>
            <person name="Alampalli S.V."/>
            <person name="Nageshan R.K."/>
            <person name="Chettiar S.T."/>
            <person name="Joshi S."/>
            <person name="Tatu U.S."/>
        </authorList>
    </citation>
    <scope>NUCLEOTIDE SEQUENCE [LARGE SCALE GENOMIC DNA]</scope>
    <source>
        <strain evidence="5">6684</strain>
    </source>
</reference>
<dbReference type="VEuPathDB" id="FungiDB:CJI96_0001427"/>
<dbReference type="VEuPathDB" id="FungiDB:QG37_03084"/>